<evidence type="ECO:0000313" key="1">
    <source>
        <dbReference type="EMBL" id="KAH7990177.1"/>
    </source>
</evidence>
<organism evidence="1 2">
    <name type="scientific">Sphaerodactylus townsendi</name>
    <dbReference type="NCBI Taxonomy" id="933632"/>
    <lineage>
        <taxon>Eukaryota</taxon>
        <taxon>Metazoa</taxon>
        <taxon>Chordata</taxon>
        <taxon>Craniata</taxon>
        <taxon>Vertebrata</taxon>
        <taxon>Euteleostomi</taxon>
        <taxon>Lepidosauria</taxon>
        <taxon>Squamata</taxon>
        <taxon>Bifurcata</taxon>
        <taxon>Gekkota</taxon>
        <taxon>Sphaerodactylidae</taxon>
        <taxon>Sphaerodactylus</taxon>
    </lineage>
</organism>
<comment type="caution">
    <text evidence="1">The sequence shown here is derived from an EMBL/GenBank/DDBJ whole genome shotgun (WGS) entry which is preliminary data.</text>
</comment>
<dbReference type="EMBL" id="CM037629">
    <property type="protein sequence ID" value="KAH7990177.1"/>
    <property type="molecule type" value="Genomic_DNA"/>
</dbReference>
<sequence>MTGHEESFPTPKPECPSHLQAAIKPQIPSSSSSAWRGLQGVLSACLLVPDSASLLGFPSRSSEGPGGKRLHGCRFFSKRATVTCATKGVGFFKFSLRHVVGAPPSSLCKGTAERSGGH</sequence>
<name>A0ACB8ECL9_9SAUR</name>
<reference evidence="1" key="1">
    <citation type="submission" date="2021-08" db="EMBL/GenBank/DDBJ databases">
        <title>The first chromosome-level gecko genome reveals the dynamic sex chromosomes of Neotropical dwarf geckos (Sphaerodactylidae: Sphaerodactylus).</title>
        <authorList>
            <person name="Pinto B.J."/>
            <person name="Keating S.E."/>
            <person name="Gamble T."/>
        </authorList>
    </citation>
    <scope>NUCLEOTIDE SEQUENCE</scope>
    <source>
        <strain evidence="1">TG3544</strain>
    </source>
</reference>
<evidence type="ECO:0000313" key="2">
    <source>
        <dbReference type="Proteomes" id="UP000827872"/>
    </source>
</evidence>
<proteinExistence type="predicted"/>
<accession>A0ACB8ECL9</accession>
<keyword evidence="2" id="KW-1185">Reference proteome</keyword>
<protein>
    <submittedName>
        <fullName evidence="1">Uncharacterized protein</fullName>
    </submittedName>
</protein>
<gene>
    <name evidence="1" type="ORF">K3G42_003883</name>
</gene>
<dbReference type="Proteomes" id="UP000827872">
    <property type="component" value="Linkage Group LG16"/>
</dbReference>